<feature type="transmembrane region" description="Helical" evidence="6">
    <location>
        <begin position="182"/>
        <end position="204"/>
    </location>
</feature>
<reference evidence="8" key="2">
    <citation type="submission" date="2023-06" db="EMBL/GenBank/DDBJ databases">
        <authorList>
            <consortium name="Lawrence Berkeley National Laboratory"/>
            <person name="Haridas S."/>
            <person name="Hensen N."/>
            <person name="Bonometti L."/>
            <person name="Westerberg I."/>
            <person name="Brannstrom I.O."/>
            <person name="Guillou S."/>
            <person name="Cros-Aarteil S."/>
            <person name="Calhoun S."/>
            <person name="Kuo A."/>
            <person name="Mondo S."/>
            <person name="Pangilinan J."/>
            <person name="Riley R."/>
            <person name="Labutti K."/>
            <person name="Andreopoulos B."/>
            <person name="Lipzen A."/>
            <person name="Chen C."/>
            <person name="Yanf M."/>
            <person name="Daum C."/>
            <person name="Ng V."/>
            <person name="Clum A."/>
            <person name="Steindorff A."/>
            <person name="Ohm R."/>
            <person name="Martin F."/>
            <person name="Silar P."/>
            <person name="Natvig D."/>
            <person name="Lalanne C."/>
            <person name="Gautier V."/>
            <person name="Ament-Velasquez S.L."/>
            <person name="Kruys A."/>
            <person name="Hutchinson M.I."/>
            <person name="Powell A.J."/>
            <person name="Barry K."/>
            <person name="Miller A.N."/>
            <person name="Grigoriev I.V."/>
            <person name="Debuchy R."/>
            <person name="Gladieux P."/>
            <person name="Thoren M.H."/>
            <person name="Johannesson H."/>
        </authorList>
    </citation>
    <scope>NUCLEOTIDE SEQUENCE</scope>
    <source>
        <strain evidence="8">CBS 955.72</strain>
    </source>
</reference>
<dbReference type="GO" id="GO:0016020">
    <property type="term" value="C:membrane"/>
    <property type="evidence" value="ECO:0007669"/>
    <property type="project" value="UniProtKB-SubCell"/>
</dbReference>
<dbReference type="InterPro" id="IPR036259">
    <property type="entry name" value="MFS_trans_sf"/>
</dbReference>
<evidence type="ECO:0000256" key="4">
    <source>
        <dbReference type="ARBA" id="ARBA00022989"/>
    </source>
</evidence>
<keyword evidence="3 6" id="KW-0812">Transmembrane</keyword>
<dbReference type="PANTHER" id="PTHR23504:SF15">
    <property type="entry name" value="MAJOR FACILITATOR SUPERFAMILY (MFS) PROFILE DOMAIN-CONTAINING PROTEIN"/>
    <property type="match status" value="1"/>
</dbReference>
<evidence type="ECO:0000259" key="7">
    <source>
        <dbReference type="PROSITE" id="PS50850"/>
    </source>
</evidence>
<evidence type="ECO:0000256" key="5">
    <source>
        <dbReference type="ARBA" id="ARBA00023136"/>
    </source>
</evidence>
<name>A0AAJ0MB78_9PEZI</name>
<accession>A0AAJ0MB78</accession>
<feature type="transmembrane region" description="Helical" evidence="6">
    <location>
        <begin position="138"/>
        <end position="162"/>
    </location>
</feature>
<dbReference type="Proteomes" id="UP001275084">
    <property type="component" value="Unassembled WGS sequence"/>
</dbReference>
<keyword evidence="5 6" id="KW-0472">Membrane</keyword>
<organism evidence="8 9">
    <name type="scientific">Lasiosphaeria hispida</name>
    <dbReference type="NCBI Taxonomy" id="260671"/>
    <lineage>
        <taxon>Eukaryota</taxon>
        <taxon>Fungi</taxon>
        <taxon>Dikarya</taxon>
        <taxon>Ascomycota</taxon>
        <taxon>Pezizomycotina</taxon>
        <taxon>Sordariomycetes</taxon>
        <taxon>Sordariomycetidae</taxon>
        <taxon>Sordariales</taxon>
        <taxon>Lasiosphaeriaceae</taxon>
        <taxon>Lasiosphaeria</taxon>
    </lineage>
</organism>
<dbReference type="InterPro" id="IPR020846">
    <property type="entry name" value="MFS_dom"/>
</dbReference>
<evidence type="ECO:0000313" key="9">
    <source>
        <dbReference type="Proteomes" id="UP001275084"/>
    </source>
</evidence>
<feature type="transmembrane region" description="Helical" evidence="6">
    <location>
        <begin position="82"/>
        <end position="100"/>
    </location>
</feature>
<dbReference type="SUPFAM" id="SSF103473">
    <property type="entry name" value="MFS general substrate transporter"/>
    <property type="match status" value="1"/>
</dbReference>
<keyword evidence="4 6" id="KW-1133">Transmembrane helix</keyword>
<dbReference type="Pfam" id="PF07690">
    <property type="entry name" value="MFS_1"/>
    <property type="match status" value="1"/>
</dbReference>
<reference evidence="8" key="1">
    <citation type="journal article" date="2023" name="Mol. Phylogenet. Evol.">
        <title>Genome-scale phylogeny and comparative genomics of the fungal order Sordariales.</title>
        <authorList>
            <person name="Hensen N."/>
            <person name="Bonometti L."/>
            <person name="Westerberg I."/>
            <person name="Brannstrom I.O."/>
            <person name="Guillou S."/>
            <person name="Cros-Aarteil S."/>
            <person name="Calhoun S."/>
            <person name="Haridas S."/>
            <person name="Kuo A."/>
            <person name="Mondo S."/>
            <person name="Pangilinan J."/>
            <person name="Riley R."/>
            <person name="LaButti K."/>
            <person name="Andreopoulos B."/>
            <person name="Lipzen A."/>
            <person name="Chen C."/>
            <person name="Yan M."/>
            <person name="Daum C."/>
            <person name="Ng V."/>
            <person name="Clum A."/>
            <person name="Steindorff A."/>
            <person name="Ohm R.A."/>
            <person name="Martin F."/>
            <person name="Silar P."/>
            <person name="Natvig D.O."/>
            <person name="Lalanne C."/>
            <person name="Gautier V."/>
            <person name="Ament-Velasquez S.L."/>
            <person name="Kruys A."/>
            <person name="Hutchinson M.I."/>
            <person name="Powell A.J."/>
            <person name="Barry K."/>
            <person name="Miller A.N."/>
            <person name="Grigoriev I.V."/>
            <person name="Debuchy R."/>
            <person name="Gladieux P."/>
            <person name="Hiltunen Thoren M."/>
            <person name="Johannesson H."/>
        </authorList>
    </citation>
    <scope>NUCLEOTIDE SEQUENCE</scope>
    <source>
        <strain evidence="8">CBS 955.72</strain>
    </source>
</reference>
<gene>
    <name evidence="8" type="ORF">B0T25DRAFT_553487</name>
</gene>
<comment type="caution">
    <text evidence="8">The sequence shown here is derived from an EMBL/GenBank/DDBJ whole genome shotgun (WGS) entry which is preliminary data.</text>
</comment>
<evidence type="ECO:0000256" key="3">
    <source>
        <dbReference type="ARBA" id="ARBA00022692"/>
    </source>
</evidence>
<dbReference type="AlphaFoldDB" id="A0AAJ0MB78"/>
<keyword evidence="2" id="KW-0813">Transport</keyword>
<sequence>MASLAGIRLQLWVLGAIRATEAIAWTSIFPYAYYMVQSFHQVKQDQVAFYAGSLVAVFTFCEFLSGMVWARISDRIGRKPTLMIGILCSIVAALCFGFARSIELAIAARAFGGLFNPNVFLVQTCTGELAAREQQANAFSLVTFIRSLGNLIGPVLGGLLAHPVALYPSVFSEHSVWAHYRYLLPNLAVVSMQLSTMIMAVLFLRETHPNFINRHDVGLSISQSFHGFFQSLLTGMRQFSYSPLRADRSGHGADNAIDDYELENQGSPPAATRHLNPAELCSENQGSRTCEEVKEEGAPPGRTFSSQIILQILSLSLLAFHKVSSDTTMGSFLALAPSQDQHGDSVHGPGFLLEAKGGFGFNTQKIGVIFLTEAIFRVMIQGAVVPFLITRLGALKAYRWALGIYPAMYLVTPFFPGLPSSWKLVALLPDLWSKVALSSIGYVCSAILITNTVPSKQALAKINGAAASFGCLARSVGPLLSGKLFDLGVQRGHMEIPFWLLAAVALAGAGESIFLADHPE</sequence>
<evidence type="ECO:0000313" key="8">
    <source>
        <dbReference type="EMBL" id="KAK3347043.1"/>
    </source>
</evidence>
<evidence type="ECO:0000256" key="1">
    <source>
        <dbReference type="ARBA" id="ARBA00004141"/>
    </source>
</evidence>
<keyword evidence="9" id="KW-1185">Reference proteome</keyword>
<dbReference type="InterPro" id="IPR011701">
    <property type="entry name" value="MFS"/>
</dbReference>
<evidence type="ECO:0000256" key="2">
    <source>
        <dbReference type="ARBA" id="ARBA00022448"/>
    </source>
</evidence>
<protein>
    <submittedName>
        <fullName evidence="8">Major facilitator superfamily domain-containing protein</fullName>
    </submittedName>
</protein>
<dbReference type="EMBL" id="JAUIQD010000006">
    <property type="protein sequence ID" value="KAK3347043.1"/>
    <property type="molecule type" value="Genomic_DNA"/>
</dbReference>
<dbReference type="PANTHER" id="PTHR23504">
    <property type="entry name" value="MAJOR FACILITATOR SUPERFAMILY DOMAIN-CONTAINING PROTEIN 10"/>
    <property type="match status" value="1"/>
</dbReference>
<feature type="domain" description="Major facilitator superfamily (MFS) profile" evidence="7">
    <location>
        <begin position="1"/>
        <end position="520"/>
    </location>
</feature>
<feature type="transmembrane region" description="Helical" evidence="6">
    <location>
        <begin position="48"/>
        <end position="70"/>
    </location>
</feature>
<dbReference type="Gene3D" id="1.20.1250.20">
    <property type="entry name" value="MFS general substrate transporter like domains"/>
    <property type="match status" value="1"/>
</dbReference>
<comment type="subcellular location">
    <subcellularLocation>
        <location evidence="1">Membrane</location>
        <topology evidence="1">Multi-pass membrane protein</topology>
    </subcellularLocation>
</comment>
<proteinExistence type="predicted"/>
<dbReference type="GO" id="GO:0022857">
    <property type="term" value="F:transmembrane transporter activity"/>
    <property type="evidence" value="ECO:0007669"/>
    <property type="project" value="InterPro"/>
</dbReference>
<dbReference type="PROSITE" id="PS50850">
    <property type="entry name" value="MFS"/>
    <property type="match status" value="1"/>
</dbReference>
<evidence type="ECO:0000256" key="6">
    <source>
        <dbReference type="SAM" id="Phobius"/>
    </source>
</evidence>